<keyword evidence="3" id="KW-1133">Transmembrane helix</keyword>
<comment type="similarity">
    <text evidence="2">Belongs to the peptidase S26 family.</text>
</comment>
<dbReference type="AlphaFoldDB" id="A0A3R5WKD8"/>
<keyword evidence="3" id="KW-0812">Transmembrane</keyword>
<keyword evidence="3" id="KW-0472">Membrane</keyword>
<evidence type="ECO:0000256" key="2">
    <source>
        <dbReference type="ARBA" id="ARBA00009370"/>
    </source>
</evidence>
<dbReference type="GO" id="GO:0005886">
    <property type="term" value="C:plasma membrane"/>
    <property type="evidence" value="ECO:0007669"/>
    <property type="project" value="UniProtKB-SubCell"/>
</dbReference>
<organism evidence="5 6">
    <name type="scientific">Coprococcus eutactus</name>
    <dbReference type="NCBI Taxonomy" id="33043"/>
    <lineage>
        <taxon>Bacteria</taxon>
        <taxon>Bacillati</taxon>
        <taxon>Bacillota</taxon>
        <taxon>Clostridia</taxon>
        <taxon>Lachnospirales</taxon>
        <taxon>Lachnospiraceae</taxon>
        <taxon>Coprococcus</taxon>
    </lineage>
</organism>
<dbReference type="PANTHER" id="PTHR43390:SF1">
    <property type="entry name" value="CHLOROPLAST PROCESSING PEPTIDASE"/>
    <property type="match status" value="1"/>
</dbReference>
<accession>A0A3R5WKD8</accession>
<evidence type="ECO:0000256" key="3">
    <source>
        <dbReference type="SAM" id="Phobius"/>
    </source>
</evidence>
<dbReference type="Pfam" id="PF10502">
    <property type="entry name" value="Peptidase_S26"/>
    <property type="match status" value="1"/>
</dbReference>
<comment type="subcellular location">
    <subcellularLocation>
        <location evidence="1">Cell membrane</location>
        <topology evidence="1">Single-pass type II membrane protein</topology>
    </subcellularLocation>
</comment>
<evidence type="ECO:0000313" key="5">
    <source>
        <dbReference type="EMBL" id="RGS37907.1"/>
    </source>
</evidence>
<evidence type="ECO:0000259" key="4">
    <source>
        <dbReference type="Pfam" id="PF10502"/>
    </source>
</evidence>
<gene>
    <name evidence="5" type="ORF">DWX94_12000</name>
</gene>
<dbReference type="InterPro" id="IPR019533">
    <property type="entry name" value="Peptidase_S26"/>
</dbReference>
<dbReference type="SUPFAM" id="SSF51306">
    <property type="entry name" value="LexA/Signal peptidase"/>
    <property type="match status" value="1"/>
</dbReference>
<dbReference type="PRINTS" id="PR00727">
    <property type="entry name" value="LEADERPTASE"/>
</dbReference>
<reference evidence="5 6" key="1">
    <citation type="submission" date="2018-08" db="EMBL/GenBank/DDBJ databases">
        <title>A genome reference for cultivated species of the human gut microbiota.</title>
        <authorList>
            <person name="Zou Y."/>
            <person name="Xue W."/>
            <person name="Luo G."/>
        </authorList>
    </citation>
    <scope>NUCLEOTIDE SEQUENCE [LARGE SCALE GENOMIC DNA]</scope>
    <source>
        <strain evidence="5 6">AF22-21</strain>
    </source>
</reference>
<protein>
    <recommendedName>
        <fullName evidence="4">Peptidase S26 domain-containing protein</fullName>
    </recommendedName>
</protein>
<dbReference type="InterPro" id="IPR036286">
    <property type="entry name" value="LexA/Signal_pep-like_sf"/>
</dbReference>
<dbReference type="GO" id="GO:0006465">
    <property type="term" value="P:signal peptide processing"/>
    <property type="evidence" value="ECO:0007669"/>
    <property type="project" value="InterPro"/>
</dbReference>
<dbReference type="GO" id="GO:0004252">
    <property type="term" value="F:serine-type endopeptidase activity"/>
    <property type="evidence" value="ECO:0007669"/>
    <property type="project" value="InterPro"/>
</dbReference>
<dbReference type="OrthoDB" id="9802919at2"/>
<dbReference type="Gene3D" id="2.10.109.10">
    <property type="entry name" value="Umud Fragment, subunit A"/>
    <property type="match status" value="1"/>
</dbReference>
<sequence>MCAYDFDMPDVIMKSRLAMLRIVGVLMLIVVLVLGGIGIYMRDKLVYNYWDKQRTKIGSIMKVSGYTIDRGDLVMIDIEGHRYLQRIVGLPGDRIQIKNGILYVNGSEFDTKDIEVDSMSFSVTVPEKEYYVLDDRSFLYDSGRFDIRFMPECLIRGVEVFSYKVK</sequence>
<dbReference type="PANTHER" id="PTHR43390">
    <property type="entry name" value="SIGNAL PEPTIDASE I"/>
    <property type="match status" value="1"/>
</dbReference>
<comment type="caution">
    <text evidence="5">The sequence shown here is derived from an EMBL/GenBank/DDBJ whole genome shotgun (WGS) entry which is preliminary data.</text>
</comment>
<evidence type="ECO:0000256" key="1">
    <source>
        <dbReference type="ARBA" id="ARBA00004401"/>
    </source>
</evidence>
<name>A0A3R5WKD8_9FIRM</name>
<dbReference type="Proteomes" id="UP000283295">
    <property type="component" value="Unassembled WGS sequence"/>
</dbReference>
<dbReference type="EMBL" id="QRVK01000041">
    <property type="protein sequence ID" value="RGS37907.1"/>
    <property type="molecule type" value="Genomic_DNA"/>
</dbReference>
<proteinExistence type="inferred from homology"/>
<evidence type="ECO:0000313" key="6">
    <source>
        <dbReference type="Proteomes" id="UP000283295"/>
    </source>
</evidence>
<feature type="domain" description="Peptidase S26" evidence="4">
    <location>
        <begin position="64"/>
        <end position="158"/>
    </location>
</feature>
<dbReference type="InterPro" id="IPR000223">
    <property type="entry name" value="Pept_S26A_signal_pept_1"/>
</dbReference>
<feature type="transmembrane region" description="Helical" evidence="3">
    <location>
        <begin position="18"/>
        <end position="40"/>
    </location>
</feature>